<evidence type="ECO:0000256" key="4">
    <source>
        <dbReference type="ARBA" id="ARBA00022989"/>
    </source>
</evidence>
<keyword evidence="5" id="KW-0443">Lipid metabolism</keyword>
<dbReference type="CDD" id="cd23995">
    <property type="entry name" value="Seipin_BSCL2_like"/>
    <property type="match status" value="1"/>
</dbReference>
<dbReference type="PANTHER" id="PTHR21212">
    <property type="entry name" value="BERNARDINELLI-SEIP CONGENITAL LIPODYSTROPHY 2 HOMOLOG BSCL2 PROTEIN"/>
    <property type="match status" value="1"/>
</dbReference>
<keyword evidence="10" id="KW-1185">Reference proteome</keyword>
<dbReference type="GO" id="GO:0140042">
    <property type="term" value="P:lipid droplet formation"/>
    <property type="evidence" value="ECO:0007669"/>
    <property type="project" value="UniProtKB-ARBA"/>
</dbReference>
<dbReference type="GO" id="GO:0006629">
    <property type="term" value="P:lipid metabolic process"/>
    <property type="evidence" value="ECO:0007669"/>
    <property type="project" value="UniProtKB-KW"/>
</dbReference>
<name>C1N3Y7_MICPC</name>
<dbReference type="Pfam" id="PF06775">
    <property type="entry name" value="Seipin"/>
    <property type="match status" value="1"/>
</dbReference>
<feature type="region of interest" description="Disordered" evidence="7">
    <location>
        <begin position="329"/>
        <end position="389"/>
    </location>
</feature>
<keyword evidence="4 8" id="KW-1133">Transmembrane helix</keyword>
<keyword evidence="3" id="KW-0256">Endoplasmic reticulum</keyword>
<dbReference type="InterPro" id="IPR009617">
    <property type="entry name" value="Seipin"/>
</dbReference>
<dbReference type="EMBL" id="GG663746">
    <property type="protein sequence ID" value="EEH53274.1"/>
    <property type="molecule type" value="Genomic_DNA"/>
</dbReference>
<dbReference type="eggNOG" id="KOG4200">
    <property type="taxonomic scope" value="Eukaryota"/>
</dbReference>
<evidence type="ECO:0000313" key="9">
    <source>
        <dbReference type="EMBL" id="EEH53274.1"/>
    </source>
</evidence>
<dbReference type="Proteomes" id="UP000001876">
    <property type="component" value="Unassembled WGS sequence"/>
</dbReference>
<dbReference type="KEGG" id="mpp:MICPUCDRAFT_48612"/>
<evidence type="ECO:0000256" key="3">
    <source>
        <dbReference type="ARBA" id="ARBA00022824"/>
    </source>
</evidence>
<accession>C1N3Y7</accession>
<reference evidence="9 10" key="1">
    <citation type="journal article" date="2009" name="Science">
        <title>Green evolution and dynamic adaptations revealed by genomes of the marine picoeukaryotes Micromonas.</title>
        <authorList>
            <person name="Worden A.Z."/>
            <person name="Lee J.H."/>
            <person name="Mock T."/>
            <person name="Rouze P."/>
            <person name="Simmons M.P."/>
            <person name="Aerts A.L."/>
            <person name="Allen A.E."/>
            <person name="Cuvelier M.L."/>
            <person name="Derelle E."/>
            <person name="Everett M.V."/>
            <person name="Foulon E."/>
            <person name="Grimwood J."/>
            <person name="Gundlach H."/>
            <person name="Henrissat B."/>
            <person name="Napoli C."/>
            <person name="McDonald S.M."/>
            <person name="Parker M.S."/>
            <person name="Rombauts S."/>
            <person name="Salamov A."/>
            <person name="Von Dassow P."/>
            <person name="Badger J.H."/>
            <person name="Coutinho P.M."/>
            <person name="Demir E."/>
            <person name="Dubchak I."/>
            <person name="Gentemann C."/>
            <person name="Eikrem W."/>
            <person name="Gready J.E."/>
            <person name="John U."/>
            <person name="Lanier W."/>
            <person name="Lindquist E.A."/>
            <person name="Lucas S."/>
            <person name="Mayer K.F."/>
            <person name="Moreau H."/>
            <person name="Not F."/>
            <person name="Otillar R."/>
            <person name="Panaud O."/>
            <person name="Pangilinan J."/>
            <person name="Paulsen I."/>
            <person name="Piegu B."/>
            <person name="Poliakov A."/>
            <person name="Robbens S."/>
            <person name="Schmutz J."/>
            <person name="Toulza E."/>
            <person name="Wyss T."/>
            <person name="Zelensky A."/>
            <person name="Zhou K."/>
            <person name="Armbrust E.V."/>
            <person name="Bhattacharya D."/>
            <person name="Goodenough U.W."/>
            <person name="Van de Peer Y."/>
            <person name="Grigoriev I.V."/>
        </authorList>
    </citation>
    <scope>NUCLEOTIDE SEQUENCE [LARGE SCALE GENOMIC DNA]</scope>
    <source>
        <strain evidence="9 10">CCMP1545</strain>
    </source>
</reference>
<feature type="transmembrane region" description="Helical" evidence="8">
    <location>
        <begin position="279"/>
        <end position="307"/>
    </location>
</feature>
<feature type="compositionally biased region" description="Acidic residues" evidence="7">
    <location>
        <begin position="358"/>
        <end position="373"/>
    </location>
</feature>
<proteinExistence type="predicted"/>
<feature type="compositionally biased region" description="Basic and acidic residues" evidence="7">
    <location>
        <begin position="341"/>
        <end position="356"/>
    </location>
</feature>
<dbReference type="RefSeq" id="XP_003062455.1">
    <property type="nucleotide sequence ID" value="XM_003062409.1"/>
</dbReference>
<evidence type="ECO:0000256" key="7">
    <source>
        <dbReference type="SAM" id="MobiDB-lite"/>
    </source>
</evidence>
<keyword evidence="6 8" id="KW-0472">Membrane</keyword>
<evidence type="ECO:0000256" key="8">
    <source>
        <dbReference type="SAM" id="Phobius"/>
    </source>
</evidence>
<evidence type="ECO:0000313" key="10">
    <source>
        <dbReference type="Proteomes" id="UP000001876"/>
    </source>
</evidence>
<dbReference type="OMA" id="HVEMNAL"/>
<dbReference type="GeneID" id="9688138"/>
<dbReference type="PANTHER" id="PTHR21212:SF0">
    <property type="entry name" value="SEIPIN"/>
    <property type="match status" value="1"/>
</dbReference>
<protein>
    <submittedName>
        <fullName evidence="9">Predicted protein</fullName>
    </submittedName>
</protein>
<evidence type="ECO:0000256" key="5">
    <source>
        <dbReference type="ARBA" id="ARBA00023098"/>
    </source>
</evidence>
<dbReference type="AlphaFoldDB" id="C1N3Y7"/>
<keyword evidence="2 8" id="KW-0812">Transmembrane</keyword>
<dbReference type="OrthoDB" id="3990054at2759"/>
<evidence type="ECO:0000256" key="1">
    <source>
        <dbReference type="ARBA" id="ARBA00004477"/>
    </source>
</evidence>
<sequence>MHRAGHRASETSLWIAVLEGKWDVVQNKVLRGATTAAVYAATASIISTFLLFVAFFLVVAFRFIVVPTGPSSTHQELIFDVTSSAPVASASFLSEEKRAYLRSPAAFTKPTADAPATISDKALRRARVLDPGTRFDVTATLVVPDAAAAATGAGGVDGGMFQVYASLTNERGDAIANATRPATLKRVNPEVRLLRFVTRWPLYALGLMEETQTQWIRLPMFRGVSEDKSSPFTSVVVVVKPRAGVPASALPIIYAAHADVHVEMNALTRAIRSYPASSFVLMSIAVWGYLCATATALFGVVVLFGAVRAPSSFASEVINRSKQIVSGGLGGLSTSSDDEDRGGSSRNSEEGRRGSVGDDGDGDGDGAGDETSGDDGGIAPDGLRRRVVA</sequence>
<evidence type="ECO:0000256" key="2">
    <source>
        <dbReference type="ARBA" id="ARBA00022692"/>
    </source>
</evidence>
<dbReference type="GO" id="GO:0005789">
    <property type="term" value="C:endoplasmic reticulum membrane"/>
    <property type="evidence" value="ECO:0007669"/>
    <property type="project" value="UniProtKB-SubCell"/>
</dbReference>
<feature type="transmembrane region" description="Helical" evidence="8">
    <location>
        <begin position="36"/>
        <end position="65"/>
    </location>
</feature>
<comment type="subcellular location">
    <subcellularLocation>
        <location evidence="1">Endoplasmic reticulum membrane</location>
        <topology evidence="1">Multi-pass membrane protein</topology>
    </subcellularLocation>
</comment>
<organism evidence="10">
    <name type="scientific">Micromonas pusilla (strain CCMP1545)</name>
    <name type="common">Picoplanktonic green alga</name>
    <dbReference type="NCBI Taxonomy" id="564608"/>
    <lineage>
        <taxon>Eukaryota</taxon>
        <taxon>Viridiplantae</taxon>
        <taxon>Chlorophyta</taxon>
        <taxon>Mamiellophyceae</taxon>
        <taxon>Mamiellales</taxon>
        <taxon>Mamiellaceae</taxon>
        <taxon>Micromonas</taxon>
    </lineage>
</organism>
<evidence type="ECO:0000256" key="6">
    <source>
        <dbReference type="ARBA" id="ARBA00023136"/>
    </source>
</evidence>
<gene>
    <name evidence="9" type="ORF">MICPUCDRAFT_48612</name>
</gene>